<evidence type="ECO:0000313" key="4">
    <source>
        <dbReference type="Proteomes" id="UP000051887"/>
    </source>
</evidence>
<evidence type="ECO:0008006" key="5">
    <source>
        <dbReference type="Google" id="ProtNLM"/>
    </source>
</evidence>
<dbReference type="AlphaFoldDB" id="A0A0P1G5Q4"/>
<protein>
    <recommendedName>
        <fullName evidence="5">Lipoprotein</fullName>
    </recommendedName>
</protein>
<dbReference type="Proteomes" id="UP000051887">
    <property type="component" value="Unassembled WGS sequence"/>
</dbReference>
<dbReference type="Proteomes" id="UP000051086">
    <property type="component" value="Unassembled WGS sequence"/>
</dbReference>
<sequence length="108" mass="11531">MPLRTIQLPLIGLIALGGLVACGESKTQLAAANSYSCTELAREIGKREQRKTSAQVDGFANSMVSIFTSDKELRTAADVETGVNLIDEIDAGKSLNQLQKIYDAKGCV</sequence>
<dbReference type="EMBL" id="CYSB01000041">
    <property type="protein sequence ID" value="CUH69853.1"/>
    <property type="molecule type" value="Genomic_DNA"/>
</dbReference>
<reference evidence="1 3" key="2">
    <citation type="submission" date="2015-09" db="EMBL/GenBank/DDBJ databases">
        <authorList>
            <person name="Rodrigo-Torres L."/>
            <person name="Arahal D.R."/>
        </authorList>
    </citation>
    <scope>NUCLEOTIDE SEQUENCE [LARGE SCALE GENOMIC DNA]</scope>
    <source>
        <strain evidence="1 3">CECT 5118</strain>
    </source>
</reference>
<organism evidence="2 4">
    <name type="scientific">Thalassovita autumnalis</name>
    <dbReference type="NCBI Taxonomy" id="2072972"/>
    <lineage>
        <taxon>Bacteria</taxon>
        <taxon>Pseudomonadati</taxon>
        <taxon>Pseudomonadota</taxon>
        <taxon>Alphaproteobacteria</taxon>
        <taxon>Rhodobacterales</taxon>
        <taxon>Roseobacteraceae</taxon>
        <taxon>Thalassovita</taxon>
    </lineage>
</organism>
<evidence type="ECO:0000313" key="3">
    <source>
        <dbReference type="Proteomes" id="UP000051086"/>
    </source>
</evidence>
<dbReference type="OrthoDB" id="7874711at2"/>
<dbReference type="EMBL" id="CYSC01000016">
    <property type="protein sequence ID" value="CUH70939.1"/>
    <property type="molecule type" value="Genomic_DNA"/>
</dbReference>
<evidence type="ECO:0000313" key="2">
    <source>
        <dbReference type="EMBL" id="CUH70939.1"/>
    </source>
</evidence>
<accession>A0A0P1G5Q4</accession>
<reference evidence="2 4" key="1">
    <citation type="submission" date="2015-09" db="EMBL/GenBank/DDBJ databases">
        <authorList>
            <consortium name="Swine Surveillance"/>
        </authorList>
    </citation>
    <scope>NUCLEOTIDE SEQUENCE [LARGE SCALE GENOMIC DNA]</scope>
    <source>
        <strain evidence="2 4">5120</strain>
    </source>
</reference>
<evidence type="ECO:0000313" key="1">
    <source>
        <dbReference type="EMBL" id="CUH69853.1"/>
    </source>
</evidence>
<keyword evidence="3" id="KW-1185">Reference proteome</keyword>
<dbReference type="PROSITE" id="PS51257">
    <property type="entry name" value="PROKAR_LIPOPROTEIN"/>
    <property type="match status" value="1"/>
</dbReference>
<name>A0A0P1G5Q4_9RHOB</name>
<dbReference type="RefSeq" id="WP_058242269.1">
    <property type="nucleotide sequence ID" value="NZ_CYSB01000041.1"/>
</dbReference>
<proteinExistence type="predicted"/>
<gene>
    <name evidence="1" type="ORF">TL5118_03823</name>
    <name evidence="2" type="ORF">TL5120_00719</name>
</gene>